<keyword evidence="2" id="KW-1185">Reference proteome</keyword>
<proteinExistence type="predicted"/>
<dbReference type="EMBL" id="JAUHJS010000001">
    <property type="protein sequence ID" value="MDN4164123.1"/>
    <property type="molecule type" value="Genomic_DNA"/>
</dbReference>
<organism evidence="1 2">
    <name type="scientific">Shiella aurantiaca</name>
    <dbReference type="NCBI Taxonomy" id="3058365"/>
    <lineage>
        <taxon>Bacteria</taxon>
        <taxon>Pseudomonadati</taxon>
        <taxon>Bacteroidota</taxon>
        <taxon>Cytophagia</taxon>
        <taxon>Cytophagales</taxon>
        <taxon>Shiellaceae</taxon>
        <taxon>Shiella</taxon>
    </lineage>
</organism>
<sequence length="172" mass="19809">MKYWIIVFLILVSFSSYSQKQIVLLDVSTLKSIEYATVYDSLNKKGTHSDENGIFIFDCQNNFQISHVSYETRYIDCENLADTIYLNPASIILNTIEVGSQRSEIKKIGRKELVEAGVGNRKSQLHYAGIKEAALYVDNPLKKSCYIYDVFFSFNEVRFDGEKKNGRKRFIS</sequence>
<dbReference type="Proteomes" id="UP001168552">
    <property type="component" value="Unassembled WGS sequence"/>
</dbReference>
<evidence type="ECO:0000313" key="2">
    <source>
        <dbReference type="Proteomes" id="UP001168552"/>
    </source>
</evidence>
<accession>A0ABT8F149</accession>
<comment type="caution">
    <text evidence="1">The sequence shown here is derived from an EMBL/GenBank/DDBJ whole genome shotgun (WGS) entry which is preliminary data.</text>
</comment>
<name>A0ABT8F149_9BACT</name>
<protein>
    <submittedName>
        <fullName evidence="1">Uncharacterized protein</fullName>
    </submittedName>
</protein>
<reference evidence="1" key="1">
    <citation type="submission" date="2023-06" db="EMBL/GenBank/DDBJ databases">
        <title>Cytophagales bacterium Strain LB-30, isolated from soil.</title>
        <authorList>
            <person name="Liu B."/>
        </authorList>
    </citation>
    <scope>NUCLEOTIDE SEQUENCE</scope>
    <source>
        <strain evidence="1">LB-30</strain>
    </source>
</reference>
<gene>
    <name evidence="1" type="ORF">QWY31_01355</name>
</gene>
<dbReference type="RefSeq" id="WP_320002650.1">
    <property type="nucleotide sequence ID" value="NZ_JAUHJS010000001.1"/>
</dbReference>
<evidence type="ECO:0000313" key="1">
    <source>
        <dbReference type="EMBL" id="MDN4164123.1"/>
    </source>
</evidence>